<dbReference type="Pfam" id="PF13302">
    <property type="entry name" value="Acetyltransf_3"/>
    <property type="match status" value="1"/>
</dbReference>
<keyword evidence="3" id="KW-1185">Reference proteome</keyword>
<gene>
    <name evidence="2" type="ORF">ACFQ4C_08145</name>
</gene>
<reference evidence="3" key="1">
    <citation type="journal article" date="2019" name="Int. J. Syst. Evol. Microbiol.">
        <title>The Global Catalogue of Microorganisms (GCM) 10K type strain sequencing project: providing services to taxonomists for standard genome sequencing and annotation.</title>
        <authorList>
            <consortium name="The Broad Institute Genomics Platform"/>
            <consortium name="The Broad Institute Genome Sequencing Center for Infectious Disease"/>
            <person name="Wu L."/>
            <person name="Ma J."/>
        </authorList>
    </citation>
    <scope>NUCLEOTIDE SEQUENCE [LARGE SCALE GENOMIC DNA]</scope>
    <source>
        <strain evidence="3">CCUG 55608</strain>
    </source>
</reference>
<dbReference type="InterPro" id="IPR016181">
    <property type="entry name" value="Acyl_CoA_acyltransferase"/>
</dbReference>
<dbReference type="RefSeq" id="WP_265990572.1">
    <property type="nucleotide sequence ID" value="NZ_CP110973.1"/>
</dbReference>
<name>A0ABW3QC18_9BACT</name>
<sequence length="174" mass="20227">MNYLLTGQESRRLRFRPLSPDDFDDWLPFYQHPQSTQYWEGEPDDPVLNCRNWFEKTFYRYRTNRGGMNVLIDKQTGAFVGQCGLLVQVVNQVEELEVGYSILPQFWNRGYATEAAFLCQRHAFNNALSNSLISIIHEQNIPSQTVALKTGMVADKRTIYANNPVIIYRIERGI</sequence>
<comment type="caution">
    <text evidence="2">The sequence shown here is derived from an EMBL/GenBank/DDBJ whole genome shotgun (WGS) entry which is preliminary data.</text>
</comment>
<protein>
    <submittedName>
        <fullName evidence="2">GNAT family N-acetyltransferase</fullName>
    </submittedName>
</protein>
<dbReference type="SUPFAM" id="SSF55729">
    <property type="entry name" value="Acyl-CoA N-acyltransferases (Nat)"/>
    <property type="match status" value="1"/>
</dbReference>
<proteinExistence type="predicted"/>
<evidence type="ECO:0000313" key="3">
    <source>
        <dbReference type="Proteomes" id="UP001597116"/>
    </source>
</evidence>
<dbReference type="EMBL" id="JBHTLP010000006">
    <property type="protein sequence ID" value="MFD1141076.1"/>
    <property type="molecule type" value="Genomic_DNA"/>
</dbReference>
<organism evidence="2 3">
    <name type="scientific">Larkinella insperata</name>
    <dbReference type="NCBI Taxonomy" id="332158"/>
    <lineage>
        <taxon>Bacteria</taxon>
        <taxon>Pseudomonadati</taxon>
        <taxon>Bacteroidota</taxon>
        <taxon>Cytophagia</taxon>
        <taxon>Cytophagales</taxon>
        <taxon>Spirosomataceae</taxon>
        <taxon>Larkinella</taxon>
    </lineage>
</organism>
<dbReference type="InterPro" id="IPR000182">
    <property type="entry name" value="GNAT_dom"/>
</dbReference>
<accession>A0ABW3QC18</accession>
<dbReference type="PANTHER" id="PTHR43792:SF1">
    <property type="entry name" value="N-ACETYLTRANSFERASE DOMAIN-CONTAINING PROTEIN"/>
    <property type="match status" value="1"/>
</dbReference>
<feature type="domain" description="N-acetyltransferase" evidence="1">
    <location>
        <begin position="13"/>
        <end position="173"/>
    </location>
</feature>
<evidence type="ECO:0000313" key="2">
    <source>
        <dbReference type="EMBL" id="MFD1141076.1"/>
    </source>
</evidence>
<dbReference type="PANTHER" id="PTHR43792">
    <property type="entry name" value="GNAT FAMILY, PUTATIVE (AFU_ORTHOLOGUE AFUA_3G00765)-RELATED-RELATED"/>
    <property type="match status" value="1"/>
</dbReference>
<dbReference type="Gene3D" id="3.40.630.30">
    <property type="match status" value="1"/>
</dbReference>
<dbReference type="Proteomes" id="UP001597116">
    <property type="component" value="Unassembled WGS sequence"/>
</dbReference>
<dbReference type="PROSITE" id="PS51186">
    <property type="entry name" value="GNAT"/>
    <property type="match status" value="1"/>
</dbReference>
<dbReference type="InterPro" id="IPR051531">
    <property type="entry name" value="N-acetyltransferase"/>
</dbReference>
<evidence type="ECO:0000259" key="1">
    <source>
        <dbReference type="PROSITE" id="PS51186"/>
    </source>
</evidence>